<dbReference type="EMBL" id="UINC01231192">
    <property type="protein sequence ID" value="SVE63624.1"/>
    <property type="molecule type" value="Genomic_DNA"/>
</dbReference>
<feature type="non-terminal residue" evidence="1">
    <location>
        <position position="23"/>
    </location>
</feature>
<sequence length="23" mass="2536">MHKVEAKIAKIALESGWGQNILV</sequence>
<evidence type="ECO:0000313" key="1">
    <source>
        <dbReference type="EMBL" id="SVE63624.1"/>
    </source>
</evidence>
<organism evidence="1">
    <name type="scientific">marine metagenome</name>
    <dbReference type="NCBI Taxonomy" id="408172"/>
    <lineage>
        <taxon>unclassified sequences</taxon>
        <taxon>metagenomes</taxon>
        <taxon>ecological metagenomes</taxon>
    </lineage>
</organism>
<proteinExistence type="predicted"/>
<name>A0A383F415_9ZZZZ</name>
<accession>A0A383F415</accession>
<protein>
    <submittedName>
        <fullName evidence="1">Uncharacterized protein</fullName>
    </submittedName>
</protein>
<reference evidence="1" key="1">
    <citation type="submission" date="2018-05" db="EMBL/GenBank/DDBJ databases">
        <authorList>
            <person name="Lanie J.A."/>
            <person name="Ng W.-L."/>
            <person name="Kazmierczak K.M."/>
            <person name="Andrzejewski T.M."/>
            <person name="Davidsen T.M."/>
            <person name="Wayne K.J."/>
            <person name="Tettelin H."/>
            <person name="Glass J.I."/>
            <person name="Rusch D."/>
            <person name="Podicherti R."/>
            <person name="Tsui H.-C.T."/>
            <person name="Winkler M.E."/>
        </authorList>
    </citation>
    <scope>NUCLEOTIDE SEQUENCE</scope>
</reference>
<gene>
    <name evidence="1" type="ORF">METZ01_LOCUS516478</name>
</gene>
<dbReference type="AlphaFoldDB" id="A0A383F415"/>